<dbReference type="AlphaFoldDB" id="A0AAJ2PHU9"/>
<dbReference type="EMBL" id="JAUTFL010000013">
    <property type="protein sequence ID" value="MDW8645834.1"/>
    <property type="molecule type" value="Genomic_DNA"/>
</dbReference>
<accession>A0AAJ2PHU9</accession>
<sequence length="62" mass="7045">MTELRKVGRPTKGSTKREKRLTIRLTDEEFDKVEAVSVKAGLSKTETIIEAVELLETELNKK</sequence>
<feature type="region of interest" description="Disordered" evidence="1">
    <location>
        <begin position="1"/>
        <end position="20"/>
    </location>
</feature>
<reference evidence="2" key="1">
    <citation type="submission" date="2023-07" db="EMBL/GenBank/DDBJ databases">
        <title>Characterization of virulence traits, antimicrobial resistance genes carried by mobile genetic elements and competence in Streptococcus suis strains isolated in France.</title>
        <authorList>
            <person name="Dechene-Tempier M."/>
            <person name="Marois-Crehan C."/>
            <person name="De Boisseson C."/>
            <person name="Lucas P."/>
            <person name="Bougeard S."/>
            <person name="Libante V."/>
            <person name="Payot S."/>
        </authorList>
    </citation>
    <scope>NUCLEOTIDE SEQUENCE</scope>
    <source>
        <strain evidence="2">1551</strain>
    </source>
</reference>
<dbReference type="Proteomes" id="UP001276229">
    <property type="component" value="Unassembled WGS sequence"/>
</dbReference>
<comment type="caution">
    <text evidence="2">The sequence shown here is derived from an EMBL/GenBank/DDBJ whole genome shotgun (WGS) entry which is preliminary data.</text>
</comment>
<protein>
    <submittedName>
        <fullName evidence="2">Uncharacterized protein</fullName>
    </submittedName>
</protein>
<evidence type="ECO:0000313" key="2">
    <source>
        <dbReference type="EMBL" id="MDW8645834.1"/>
    </source>
</evidence>
<gene>
    <name evidence="2" type="ORF">Q7V66_06690</name>
</gene>
<evidence type="ECO:0000313" key="3">
    <source>
        <dbReference type="Proteomes" id="UP001276229"/>
    </source>
</evidence>
<name>A0AAJ2PHU9_STRSU</name>
<proteinExistence type="predicted"/>
<evidence type="ECO:0000256" key="1">
    <source>
        <dbReference type="SAM" id="MobiDB-lite"/>
    </source>
</evidence>
<organism evidence="2 3">
    <name type="scientific">Streptococcus suis</name>
    <dbReference type="NCBI Taxonomy" id="1307"/>
    <lineage>
        <taxon>Bacteria</taxon>
        <taxon>Bacillati</taxon>
        <taxon>Bacillota</taxon>
        <taxon>Bacilli</taxon>
        <taxon>Lactobacillales</taxon>
        <taxon>Streptococcaceae</taxon>
        <taxon>Streptococcus</taxon>
    </lineage>
</organism>